<evidence type="ECO:0000259" key="10">
    <source>
        <dbReference type="PROSITE" id="PS50002"/>
    </source>
</evidence>
<feature type="domain" description="SH3" evidence="10">
    <location>
        <begin position="487"/>
        <end position="546"/>
    </location>
</feature>
<dbReference type="SUPFAM" id="SSF103657">
    <property type="entry name" value="BAR/IMD domain-like"/>
    <property type="match status" value="1"/>
</dbReference>
<dbReference type="Pfam" id="PF00611">
    <property type="entry name" value="FCH"/>
    <property type="match status" value="1"/>
</dbReference>
<protein>
    <recommendedName>
        <fullName evidence="14">Nostrin</fullName>
    </recommendedName>
</protein>
<dbReference type="InterPro" id="IPR031160">
    <property type="entry name" value="F_BAR_dom"/>
</dbReference>
<dbReference type="InterPro" id="IPR001060">
    <property type="entry name" value="FCH_dom"/>
</dbReference>
<evidence type="ECO:0000256" key="7">
    <source>
        <dbReference type="PROSITE-ProRule" id="PRU00192"/>
    </source>
</evidence>
<evidence type="ECO:0000256" key="5">
    <source>
        <dbReference type="ARBA" id="ARBA00023054"/>
    </source>
</evidence>
<dbReference type="SMART" id="SM00326">
    <property type="entry name" value="SH3"/>
    <property type="match status" value="1"/>
</dbReference>
<evidence type="ECO:0000256" key="8">
    <source>
        <dbReference type="PROSITE-ProRule" id="PRU01077"/>
    </source>
</evidence>
<evidence type="ECO:0000256" key="3">
    <source>
        <dbReference type="ARBA" id="ARBA00022490"/>
    </source>
</evidence>
<dbReference type="GO" id="GO:0005737">
    <property type="term" value="C:cytoplasm"/>
    <property type="evidence" value="ECO:0007669"/>
    <property type="project" value="TreeGrafter"/>
</dbReference>
<dbReference type="Gene3D" id="6.10.140.470">
    <property type="match status" value="1"/>
</dbReference>
<dbReference type="EMBL" id="JAWJWE010000041">
    <property type="protein sequence ID" value="KAK6618611.1"/>
    <property type="molecule type" value="Genomic_DNA"/>
</dbReference>
<feature type="region of interest" description="Disordered" evidence="9">
    <location>
        <begin position="422"/>
        <end position="462"/>
    </location>
</feature>
<keyword evidence="2 7" id="KW-0728">SH3 domain</keyword>
<comment type="subcellular location">
    <subcellularLocation>
        <location evidence="1">Cytoplasm</location>
        <location evidence="1">Cytoskeleton</location>
    </subcellularLocation>
</comment>
<dbReference type="InterPro" id="IPR057870">
    <property type="entry name" value="HR1_TOCA"/>
</dbReference>
<dbReference type="PRINTS" id="PR00452">
    <property type="entry name" value="SH3DOMAIN"/>
</dbReference>
<evidence type="ECO:0000313" key="12">
    <source>
        <dbReference type="EMBL" id="KAK6618611.1"/>
    </source>
</evidence>
<dbReference type="FunFam" id="2.30.30.40:FF:000072">
    <property type="entry name" value="Unconventional Myosin IB"/>
    <property type="match status" value="1"/>
</dbReference>
<evidence type="ECO:0000256" key="6">
    <source>
        <dbReference type="ARBA" id="ARBA00023212"/>
    </source>
</evidence>
<dbReference type="PROSITE" id="PS50002">
    <property type="entry name" value="SH3"/>
    <property type="match status" value="1"/>
</dbReference>
<dbReference type="CDD" id="cd07658">
    <property type="entry name" value="F-BAR_NOSTRIN"/>
    <property type="match status" value="1"/>
</dbReference>
<comment type="caution">
    <text evidence="12">The sequence shown here is derived from an EMBL/GenBank/DDBJ whole genome shotgun (WGS) entry which is preliminary data.</text>
</comment>
<dbReference type="Pfam" id="PF25610">
    <property type="entry name" value="HR1_TOCA"/>
    <property type="match status" value="1"/>
</dbReference>
<evidence type="ECO:0000259" key="11">
    <source>
        <dbReference type="PROSITE" id="PS51741"/>
    </source>
</evidence>
<organism evidence="12 13">
    <name type="scientific">Polyplax serrata</name>
    <name type="common">Common mouse louse</name>
    <dbReference type="NCBI Taxonomy" id="468196"/>
    <lineage>
        <taxon>Eukaryota</taxon>
        <taxon>Metazoa</taxon>
        <taxon>Ecdysozoa</taxon>
        <taxon>Arthropoda</taxon>
        <taxon>Hexapoda</taxon>
        <taxon>Insecta</taxon>
        <taxon>Pterygota</taxon>
        <taxon>Neoptera</taxon>
        <taxon>Paraneoptera</taxon>
        <taxon>Psocodea</taxon>
        <taxon>Troctomorpha</taxon>
        <taxon>Phthiraptera</taxon>
        <taxon>Anoplura</taxon>
        <taxon>Polyplacidae</taxon>
        <taxon>Polyplax</taxon>
    </lineage>
</organism>
<keyword evidence="6" id="KW-0206">Cytoskeleton</keyword>
<sequence length="549" mass="62672">MTYTTNSLIFNAGQNGFEELRRYIKQGEDFCKELSVILQERSEAENQYAKSLSKLSHKLLKTSKDAVGSVSEAWQRLGAEMEAESEIHRTFAAALCEEVVKPLKQLIDSQHRIRKNVEGVVDKTGKTLTEWRQAECKSKKQSFLCARENEKLQDTMLDTKNIRNASNLQLHHHNHKNVSEKESAKLGLKRKKAEESVKKADIEYYSFCVRAERSRLDWESAVTRGSHCFQGLEEERLACLKSLAFCYLKHFKEIGPRLVQSCDRVTDPVESCDVTRDIQTVVAMKSSGQPMQEQLLPDFYAEHTTLAMNRDRRKQALMKLLQLIRQDLERERRGKEGVENLQRALQQTPNFGAEESQQNVDEKLHHMKSMLIYLEAARYKVQSALTELDGRPKQPHPLASHIHMTRDRQGLQQSVLRVPGWAKNEAMSDHTDQDSTDWTGREAGDGTSVQPDSDFDEFSSVGSDKDYQCSVYNVPIISDCNGDGDKVDLGQCRALYEYTAKVYDELNLRIGDIIKIHDKHPDGWWLGELDGVVGIFPATYVEEINDLTP</sequence>
<dbReference type="InterPro" id="IPR035656">
    <property type="entry name" value="Nostrin_SH3"/>
</dbReference>
<dbReference type="Pfam" id="PF14604">
    <property type="entry name" value="SH3_9"/>
    <property type="match status" value="1"/>
</dbReference>
<dbReference type="CDD" id="cd11823">
    <property type="entry name" value="SH3_Nostrin"/>
    <property type="match status" value="1"/>
</dbReference>
<dbReference type="AlphaFoldDB" id="A0AAN8P260"/>
<dbReference type="SUPFAM" id="SSF50044">
    <property type="entry name" value="SH3-domain"/>
    <property type="match status" value="1"/>
</dbReference>
<dbReference type="InterPro" id="IPR036028">
    <property type="entry name" value="SH3-like_dom_sf"/>
</dbReference>
<keyword evidence="3" id="KW-0963">Cytoplasm</keyword>
<gene>
    <name evidence="12" type="ORF">RUM43_013002</name>
</gene>
<name>A0AAN8P260_POLSC</name>
<dbReference type="GO" id="GO:0043226">
    <property type="term" value="C:organelle"/>
    <property type="evidence" value="ECO:0007669"/>
    <property type="project" value="UniProtKB-ARBA"/>
</dbReference>
<feature type="compositionally biased region" description="Basic and acidic residues" evidence="9">
    <location>
        <begin position="426"/>
        <end position="444"/>
    </location>
</feature>
<dbReference type="GO" id="GO:0005886">
    <property type="term" value="C:plasma membrane"/>
    <property type="evidence" value="ECO:0007669"/>
    <property type="project" value="TreeGrafter"/>
</dbReference>
<dbReference type="InterPro" id="IPR027267">
    <property type="entry name" value="AH/BAR_dom_sf"/>
</dbReference>
<dbReference type="InterPro" id="IPR001452">
    <property type="entry name" value="SH3_domain"/>
</dbReference>
<dbReference type="GO" id="GO:0016192">
    <property type="term" value="P:vesicle-mediated transport"/>
    <property type="evidence" value="ECO:0007669"/>
    <property type="project" value="UniProtKB-ARBA"/>
</dbReference>
<feature type="domain" description="F-BAR" evidence="11">
    <location>
        <begin position="1"/>
        <end position="277"/>
    </location>
</feature>
<evidence type="ECO:0000256" key="4">
    <source>
        <dbReference type="ARBA" id="ARBA00022553"/>
    </source>
</evidence>
<dbReference type="PROSITE" id="PS51741">
    <property type="entry name" value="F_BAR"/>
    <property type="match status" value="1"/>
</dbReference>
<evidence type="ECO:0000256" key="9">
    <source>
        <dbReference type="SAM" id="MobiDB-lite"/>
    </source>
</evidence>
<reference evidence="12 13" key="1">
    <citation type="submission" date="2023-10" db="EMBL/GenBank/DDBJ databases">
        <title>Genomes of two closely related lineages of the louse Polyplax serrata with different host specificities.</title>
        <authorList>
            <person name="Martinu J."/>
            <person name="Tarabai H."/>
            <person name="Stefka J."/>
            <person name="Hypsa V."/>
        </authorList>
    </citation>
    <scope>NUCLEOTIDE SEQUENCE [LARGE SCALE GENOMIC DNA]</scope>
    <source>
        <strain evidence="12">HR10_N</strain>
    </source>
</reference>
<dbReference type="PANTHER" id="PTHR23065:SF7">
    <property type="entry name" value="NOSTRIN, ISOFORM H"/>
    <property type="match status" value="1"/>
</dbReference>
<evidence type="ECO:0000256" key="2">
    <source>
        <dbReference type="ARBA" id="ARBA00022443"/>
    </source>
</evidence>
<dbReference type="Proteomes" id="UP001372834">
    <property type="component" value="Unassembled WGS sequence"/>
</dbReference>
<proteinExistence type="predicted"/>
<accession>A0AAN8P260</accession>
<dbReference type="PANTHER" id="PTHR23065">
    <property type="entry name" value="PROLINE-SERINE-THREONINE PHOSPHATASE INTERACTING PROTEIN 1"/>
    <property type="match status" value="1"/>
</dbReference>
<dbReference type="SMART" id="SM00055">
    <property type="entry name" value="FCH"/>
    <property type="match status" value="1"/>
</dbReference>
<dbReference type="Gene3D" id="2.30.30.40">
    <property type="entry name" value="SH3 Domains"/>
    <property type="match status" value="1"/>
</dbReference>
<keyword evidence="4" id="KW-0597">Phosphoprotein</keyword>
<evidence type="ECO:0000256" key="1">
    <source>
        <dbReference type="ARBA" id="ARBA00004245"/>
    </source>
</evidence>
<dbReference type="PRINTS" id="PR00499">
    <property type="entry name" value="P67PHOX"/>
</dbReference>
<evidence type="ECO:0008006" key="14">
    <source>
        <dbReference type="Google" id="ProtNLM"/>
    </source>
</evidence>
<evidence type="ECO:0000313" key="13">
    <source>
        <dbReference type="Proteomes" id="UP001372834"/>
    </source>
</evidence>
<dbReference type="Gene3D" id="1.20.1270.60">
    <property type="entry name" value="Arfaptin homology (AH) domain/BAR domain"/>
    <property type="match status" value="1"/>
</dbReference>
<keyword evidence="5 8" id="KW-0175">Coiled coil</keyword>